<dbReference type="InterPro" id="IPR013749">
    <property type="entry name" value="PM/HMP-P_kinase-1"/>
</dbReference>
<dbReference type="InterPro" id="IPR004399">
    <property type="entry name" value="HMP/HMP-P_kinase_dom"/>
</dbReference>
<feature type="domain" description="Pyridoxamine kinase/Phosphomethylpyrimidine kinase" evidence="3">
    <location>
        <begin position="26"/>
        <end position="265"/>
    </location>
</feature>
<evidence type="ECO:0000256" key="2">
    <source>
        <dbReference type="ARBA" id="ARBA00012135"/>
    </source>
</evidence>
<sequence>MTSEQHGSARPLRPTRPVMLSIAGSDCSAGAGIQADLKAGLAMGSYPLTAVTCVVSEVPGQVESLRALDADFVASQVRLCLKHFPVRAVKTGMLYSTDIAEAVAAELRPQGLPLVIDPVMIATAGEPLMLQEAISSYERHLIPQATLLTPNLDELERLLGCPRPQSPDELAAAARDLARRYGCAILAKGGHLSGDTCCDVLAEPDGSLHRREHPRTKGISTHGTGCTLSAALAARLACGDSLPDAAARALDHVSRAIAQSLRLGDLDALNHGGAAS</sequence>
<evidence type="ECO:0000313" key="5">
    <source>
        <dbReference type="Proteomes" id="UP000823964"/>
    </source>
</evidence>
<dbReference type="Proteomes" id="UP000823964">
    <property type="component" value="Unassembled WGS sequence"/>
</dbReference>
<dbReference type="Pfam" id="PF08543">
    <property type="entry name" value="Phos_pyr_kin"/>
    <property type="match status" value="1"/>
</dbReference>
<reference evidence="4" key="2">
    <citation type="submission" date="2021-04" db="EMBL/GenBank/DDBJ databases">
        <authorList>
            <person name="Gilroy R."/>
        </authorList>
    </citation>
    <scope>NUCLEOTIDE SEQUENCE</scope>
    <source>
        <strain evidence="4">14975</strain>
    </source>
</reference>
<dbReference type="GO" id="GO:0008972">
    <property type="term" value="F:phosphomethylpyrimidine kinase activity"/>
    <property type="evidence" value="ECO:0007669"/>
    <property type="project" value="InterPro"/>
</dbReference>
<dbReference type="GO" id="GO:0009228">
    <property type="term" value="P:thiamine biosynthetic process"/>
    <property type="evidence" value="ECO:0007669"/>
    <property type="project" value="InterPro"/>
</dbReference>
<dbReference type="PANTHER" id="PTHR20858:SF17">
    <property type="entry name" value="HYDROXYMETHYLPYRIMIDINE_PHOSPHOMETHYLPYRIMIDINE KINASE THI20-RELATED"/>
    <property type="match status" value="1"/>
</dbReference>
<dbReference type="PANTHER" id="PTHR20858">
    <property type="entry name" value="PHOSPHOMETHYLPYRIMIDINE KINASE"/>
    <property type="match status" value="1"/>
</dbReference>
<dbReference type="AlphaFoldDB" id="A0A9D1VCC7"/>
<dbReference type="Gene3D" id="3.40.1190.20">
    <property type="match status" value="1"/>
</dbReference>
<dbReference type="GO" id="GO:0005829">
    <property type="term" value="C:cytosol"/>
    <property type="evidence" value="ECO:0007669"/>
    <property type="project" value="TreeGrafter"/>
</dbReference>
<evidence type="ECO:0000259" key="3">
    <source>
        <dbReference type="Pfam" id="PF08543"/>
    </source>
</evidence>
<proteinExistence type="predicted"/>
<accession>A0A9D1VCC7</accession>
<comment type="pathway">
    <text evidence="1">Cofactor biosynthesis; thiamine diphosphate biosynthesis.</text>
</comment>
<comment type="caution">
    <text evidence="4">The sequence shown here is derived from an EMBL/GenBank/DDBJ whole genome shotgun (WGS) entry which is preliminary data.</text>
</comment>
<dbReference type="SUPFAM" id="SSF53613">
    <property type="entry name" value="Ribokinase-like"/>
    <property type="match status" value="1"/>
</dbReference>
<dbReference type="GO" id="GO:0008902">
    <property type="term" value="F:hydroxymethylpyrimidine kinase activity"/>
    <property type="evidence" value="ECO:0007669"/>
    <property type="project" value="UniProtKB-EC"/>
</dbReference>
<protein>
    <recommendedName>
        <fullName evidence="2">hydroxymethylpyrimidine kinase</fullName>
        <ecNumber evidence="2">2.7.1.49</ecNumber>
    </recommendedName>
</protein>
<gene>
    <name evidence="4" type="primary">thiD</name>
    <name evidence="4" type="ORF">H9862_07740</name>
</gene>
<organism evidence="4 5">
    <name type="scientific">Candidatus Akkermansia intestinigallinarum</name>
    <dbReference type="NCBI Taxonomy" id="2838431"/>
    <lineage>
        <taxon>Bacteria</taxon>
        <taxon>Pseudomonadati</taxon>
        <taxon>Verrucomicrobiota</taxon>
        <taxon>Verrucomicrobiia</taxon>
        <taxon>Verrucomicrobiales</taxon>
        <taxon>Akkermansiaceae</taxon>
        <taxon>Akkermansia</taxon>
    </lineage>
</organism>
<dbReference type="CDD" id="cd01169">
    <property type="entry name" value="HMPP_kinase"/>
    <property type="match status" value="1"/>
</dbReference>
<reference evidence="4" key="1">
    <citation type="journal article" date="2021" name="PeerJ">
        <title>Extensive microbial diversity within the chicken gut microbiome revealed by metagenomics and culture.</title>
        <authorList>
            <person name="Gilroy R."/>
            <person name="Ravi A."/>
            <person name="Getino M."/>
            <person name="Pursley I."/>
            <person name="Horton D.L."/>
            <person name="Alikhan N.F."/>
            <person name="Baker D."/>
            <person name="Gharbi K."/>
            <person name="Hall N."/>
            <person name="Watson M."/>
            <person name="Adriaenssens E.M."/>
            <person name="Foster-Nyarko E."/>
            <person name="Jarju S."/>
            <person name="Secka A."/>
            <person name="Antonio M."/>
            <person name="Oren A."/>
            <person name="Chaudhuri R.R."/>
            <person name="La Ragione R."/>
            <person name="Hildebrand F."/>
            <person name="Pallen M.J."/>
        </authorList>
    </citation>
    <scope>NUCLEOTIDE SEQUENCE</scope>
    <source>
        <strain evidence="4">14975</strain>
    </source>
</reference>
<dbReference type="EMBL" id="DXFQ01000143">
    <property type="protein sequence ID" value="HIX20473.1"/>
    <property type="molecule type" value="Genomic_DNA"/>
</dbReference>
<dbReference type="NCBIfam" id="TIGR00097">
    <property type="entry name" value="HMP-P_kinase"/>
    <property type="match status" value="1"/>
</dbReference>
<dbReference type="EC" id="2.7.1.49" evidence="2"/>
<dbReference type="InterPro" id="IPR029056">
    <property type="entry name" value="Ribokinase-like"/>
</dbReference>
<evidence type="ECO:0000256" key="1">
    <source>
        <dbReference type="ARBA" id="ARBA00004948"/>
    </source>
</evidence>
<evidence type="ECO:0000313" key="4">
    <source>
        <dbReference type="EMBL" id="HIX20473.1"/>
    </source>
</evidence>
<keyword evidence="4" id="KW-0808">Transferase</keyword>
<keyword evidence="4" id="KW-0418">Kinase</keyword>
<name>A0A9D1VCC7_9BACT</name>